<keyword evidence="2" id="KW-1185">Reference proteome</keyword>
<evidence type="ECO:0000313" key="2">
    <source>
        <dbReference type="Proteomes" id="UP001595704"/>
    </source>
</evidence>
<protein>
    <recommendedName>
        <fullName evidence="3">TniQ protein</fullName>
    </recommendedName>
</protein>
<dbReference type="Proteomes" id="UP001595704">
    <property type="component" value="Unassembled WGS sequence"/>
</dbReference>
<gene>
    <name evidence="1" type="ORF">ACFONL_21710</name>
</gene>
<evidence type="ECO:0000313" key="1">
    <source>
        <dbReference type="EMBL" id="MFC3639960.1"/>
    </source>
</evidence>
<sequence>MATSLHMLVEQIEDAGTTENNKVEISAACRAVKPYFKARPSAGLVRQILHHIRDGGEPHEWWGHTHTRPPKGGALVYLEEFDLPLARFRGKVWAVCPCCAPETRKYGKAGKIGWFPDEAVIRLLGPACFRSLDQGAHDNAYRELKAEKRKQQDEAFVLSKLPLLGGVLDACQQATLVAEALDEFRADLVKVLADKRFPLWDHVRRDGKLKIVQKAKDLRVSRDGNASLVDIEVERSHADLPGYELLNPAWKPIAPKLRRAGERLEAHVLTGDWRGRVANMTDLDRHRLVRSLNFSVKTIRECISDLESGRRLAVPLTVKTLRAWGVREGCPIPSQWSHDFNHITFAKEGSFSSIVRIPPAMAKELYKVQF</sequence>
<organism evidence="1 2">
    <name type="scientific">Camelimonas fluminis</name>
    <dbReference type="NCBI Taxonomy" id="1576911"/>
    <lineage>
        <taxon>Bacteria</taxon>
        <taxon>Pseudomonadati</taxon>
        <taxon>Pseudomonadota</taxon>
        <taxon>Alphaproteobacteria</taxon>
        <taxon>Hyphomicrobiales</taxon>
        <taxon>Chelatococcaceae</taxon>
        <taxon>Camelimonas</taxon>
    </lineage>
</organism>
<dbReference type="RefSeq" id="WP_191320307.1">
    <property type="nucleotide sequence ID" value="NZ_BNCG01000016.1"/>
</dbReference>
<name>A0ABV7UMJ7_9HYPH</name>
<comment type="caution">
    <text evidence="1">The sequence shown here is derived from an EMBL/GenBank/DDBJ whole genome shotgun (WGS) entry which is preliminary data.</text>
</comment>
<dbReference type="EMBL" id="JBHRYC010000111">
    <property type="protein sequence ID" value="MFC3639960.1"/>
    <property type="molecule type" value="Genomic_DNA"/>
</dbReference>
<proteinExistence type="predicted"/>
<accession>A0ABV7UMJ7</accession>
<evidence type="ECO:0008006" key="3">
    <source>
        <dbReference type="Google" id="ProtNLM"/>
    </source>
</evidence>
<reference evidence="2" key="1">
    <citation type="journal article" date="2019" name="Int. J. Syst. Evol. Microbiol.">
        <title>The Global Catalogue of Microorganisms (GCM) 10K type strain sequencing project: providing services to taxonomists for standard genome sequencing and annotation.</title>
        <authorList>
            <consortium name="The Broad Institute Genomics Platform"/>
            <consortium name="The Broad Institute Genome Sequencing Center for Infectious Disease"/>
            <person name="Wu L."/>
            <person name="Ma J."/>
        </authorList>
    </citation>
    <scope>NUCLEOTIDE SEQUENCE [LARGE SCALE GENOMIC DNA]</scope>
    <source>
        <strain evidence="2">KCTC 42282</strain>
    </source>
</reference>